<dbReference type="GO" id="GO:0016747">
    <property type="term" value="F:acyltransferase activity, transferring groups other than amino-acyl groups"/>
    <property type="evidence" value="ECO:0007669"/>
    <property type="project" value="InterPro"/>
</dbReference>
<dbReference type="PANTHER" id="PTHR42791:SF1">
    <property type="entry name" value="N-ACETYLTRANSFERASE DOMAIN-CONTAINING PROTEIN"/>
    <property type="match status" value="1"/>
</dbReference>
<dbReference type="Proteomes" id="UP000000724">
    <property type="component" value="Contig Pc00c16"/>
</dbReference>
<dbReference type="STRING" id="500485.B6H9K6"/>
<proteinExistence type="predicted"/>
<feature type="domain" description="N-acetyltransferase" evidence="1">
    <location>
        <begin position="127"/>
        <end position="210"/>
    </location>
</feature>
<dbReference type="BioCyc" id="PCHR:PC16G11150-MONOMER"/>
<gene>
    <name evidence="2" type="ORF">Pc16g11150</name>
    <name evidence="2" type="ORF">PCH_Pc16g11150</name>
</gene>
<dbReference type="HOGENOM" id="CLU_069195_2_0_1"/>
<dbReference type="Gene3D" id="3.40.630.30">
    <property type="match status" value="1"/>
</dbReference>
<dbReference type="InterPro" id="IPR052523">
    <property type="entry name" value="Trichothecene_AcTrans"/>
</dbReference>
<dbReference type="AlphaFoldDB" id="B6H9K6"/>
<dbReference type="OMA" id="QYYYVFS"/>
<dbReference type="OrthoDB" id="410198at2759"/>
<sequence length="275" mass="30179">MAVASVPITHGGSSMLKSVAALNGRAFDTDPVIAYMLLGMSQQERLAYLPTYWTALVKSALLNHAVITEADGWKAASVLIPPGGYIENVWTLLWAGFLGVLWKIGLPGVKRLWTEFSGMTDNAKKNGLRGHTQYYYVFSIGTEREHRGKGLAKAIIQEHQKTAQAANLPIWLEATTTGSRALYLSMGFKEVEEIRLGKGKVAADASIQPHGPGVTLWAMVSFYLSIRLLLAYSNNSTNSTKKKHSPQETLCKLFKALRIRPALILPVRSVIILSL</sequence>
<dbReference type="KEGG" id="pcs:N7525_010638"/>
<protein>
    <submittedName>
        <fullName evidence="2">Pc16g11150 protein</fullName>
    </submittedName>
</protein>
<dbReference type="EMBL" id="AM920431">
    <property type="protein sequence ID" value="CAP93785.1"/>
    <property type="molecule type" value="Genomic_DNA"/>
</dbReference>
<accession>B6H9K6</accession>
<dbReference type="InterPro" id="IPR000182">
    <property type="entry name" value="GNAT_dom"/>
</dbReference>
<dbReference type="Pfam" id="PF13508">
    <property type="entry name" value="Acetyltransf_7"/>
    <property type="match status" value="1"/>
</dbReference>
<organism evidence="2 3">
    <name type="scientific">Penicillium rubens (strain ATCC 28089 / DSM 1075 / NRRL 1951 / Wisconsin 54-1255)</name>
    <name type="common">Penicillium chrysogenum</name>
    <dbReference type="NCBI Taxonomy" id="500485"/>
    <lineage>
        <taxon>Eukaryota</taxon>
        <taxon>Fungi</taxon>
        <taxon>Dikarya</taxon>
        <taxon>Ascomycota</taxon>
        <taxon>Pezizomycotina</taxon>
        <taxon>Eurotiomycetes</taxon>
        <taxon>Eurotiomycetidae</taxon>
        <taxon>Eurotiales</taxon>
        <taxon>Aspergillaceae</taxon>
        <taxon>Penicillium</taxon>
        <taxon>Penicillium chrysogenum species complex</taxon>
    </lineage>
</organism>
<reference evidence="2 3" key="1">
    <citation type="journal article" date="2008" name="Nat. Biotechnol.">
        <title>Genome sequencing and analysis of the filamentous fungus Penicillium chrysogenum.</title>
        <authorList>
            <person name="van den Berg M.A."/>
            <person name="Albang R."/>
            <person name="Albermann K."/>
            <person name="Badger J.H."/>
            <person name="Daran J.-M."/>
            <person name="Driessen A.J.M."/>
            <person name="Garcia-Estrada C."/>
            <person name="Fedorova N.D."/>
            <person name="Harris D.M."/>
            <person name="Heijne W.H.M."/>
            <person name="Joardar V.S."/>
            <person name="Kiel J.A.K.W."/>
            <person name="Kovalchuk A."/>
            <person name="Martin J.F."/>
            <person name="Nierman W.C."/>
            <person name="Nijland J.G."/>
            <person name="Pronk J.T."/>
            <person name="Roubos J.A."/>
            <person name="van der Klei I.J."/>
            <person name="van Peij N.N.M.E."/>
            <person name="Veenhuis M."/>
            <person name="von Doehren H."/>
            <person name="Wagner C."/>
            <person name="Wortman J.R."/>
            <person name="Bovenberg R.A.L."/>
        </authorList>
    </citation>
    <scope>NUCLEOTIDE SEQUENCE [LARGE SCALE GENOMIC DNA]</scope>
    <source>
        <strain evidence="3">ATCC 28089 / DSM 1075 / NRRL 1951 / Wisconsin 54-1255</strain>
    </source>
</reference>
<keyword evidence="3" id="KW-1185">Reference proteome</keyword>
<dbReference type="SUPFAM" id="SSF55729">
    <property type="entry name" value="Acyl-CoA N-acyltransferases (Nat)"/>
    <property type="match status" value="1"/>
</dbReference>
<dbReference type="PROSITE" id="PS51186">
    <property type="entry name" value="GNAT"/>
    <property type="match status" value="1"/>
</dbReference>
<dbReference type="VEuPathDB" id="FungiDB:PCH_Pc16g11150"/>
<evidence type="ECO:0000313" key="2">
    <source>
        <dbReference type="EMBL" id="CAP93785.1"/>
    </source>
</evidence>
<dbReference type="PANTHER" id="PTHR42791">
    <property type="entry name" value="GNAT FAMILY ACETYLTRANSFERASE"/>
    <property type="match status" value="1"/>
</dbReference>
<dbReference type="GeneID" id="8303805"/>
<evidence type="ECO:0000259" key="1">
    <source>
        <dbReference type="PROSITE" id="PS51186"/>
    </source>
</evidence>
<evidence type="ECO:0000313" key="3">
    <source>
        <dbReference type="Proteomes" id="UP000000724"/>
    </source>
</evidence>
<dbReference type="eggNOG" id="ENOG502RYMB">
    <property type="taxonomic scope" value="Eukaryota"/>
</dbReference>
<dbReference type="InterPro" id="IPR016181">
    <property type="entry name" value="Acyl_CoA_acyltransferase"/>
</dbReference>
<name>B6H9K6_PENRW</name>